<dbReference type="Pfam" id="PF00004">
    <property type="entry name" value="AAA"/>
    <property type="match status" value="1"/>
</dbReference>
<dbReference type="SUPFAM" id="SSF52540">
    <property type="entry name" value="P-loop containing nucleoside triphosphate hydrolases"/>
    <property type="match status" value="1"/>
</dbReference>
<dbReference type="InterPro" id="IPR003959">
    <property type="entry name" value="ATPase_AAA_core"/>
</dbReference>
<protein>
    <submittedName>
        <fullName evidence="2">ATP-binding protein</fullName>
    </submittedName>
</protein>
<evidence type="ECO:0000259" key="1">
    <source>
        <dbReference type="SMART" id="SM00382"/>
    </source>
</evidence>
<dbReference type="AlphaFoldDB" id="A0AA43BB94"/>
<keyword evidence="2" id="KW-0067">ATP-binding</keyword>
<dbReference type="PANTHER" id="PTHR23077">
    <property type="entry name" value="AAA-FAMILY ATPASE"/>
    <property type="match status" value="1"/>
</dbReference>
<dbReference type="InterPro" id="IPR003593">
    <property type="entry name" value="AAA+_ATPase"/>
</dbReference>
<sequence>MASSKQLIGMIRSHAAGDDSRFLAIAEHIALDAEKAGRTRMAGELLGLIKNLRAETETRRPATRPTPISAPRGELAGLMRAAYPEARLSDLILPESLDARIRSIVREHNARETLAEHGLTPRRKILLSGPPGTGKTTTAAVLAGELGLPLFTIMLDGVITKYMGETAAKLRLIFDAVQSVRGVYLFDEVDALATSRGADNDIGEARRMLNSLLQFLDEDSSGSILIAATNHPGLLDSAIFRRFDAALVYQHPTSDEIERVLCSNLLQFDLGNINWHELTSVALGLSQADLAAAAKDAARHAVLDNDGVIETANLSRSISDRAQLHSNSST</sequence>
<accession>A0AA43BB94</accession>
<dbReference type="Proteomes" id="UP001162318">
    <property type="component" value="Unassembled WGS sequence"/>
</dbReference>
<dbReference type="EMBL" id="JAOCKX010000015">
    <property type="protein sequence ID" value="MDH2132000.1"/>
    <property type="molecule type" value="Genomic_DNA"/>
</dbReference>
<dbReference type="RefSeq" id="WP_228223020.1">
    <property type="nucleotide sequence ID" value="NZ_JAOCKX010000015.1"/>
</dbReference>
<dbReference type="SMART" id="SM00382">
    <property type="entry name" value="AAA"/>
    <property type="match status" value="1"/>
</dbReference>
<dbReference type="GO" id="GO:0005524">
    <property type="term" value="F:ATP binding"/>
    <property type="evidence" value="ECO:0007669"/>
    <property type="project" value="UniProtKB-KW"/>
</dbReference>
<gene>
    <name evidence="2" type="ORF">N5J77_12775</name>
</gene>
<comment type="caution">
    <text evidence="2">The sequence shown here is derived from an EMBL/GenBank/DDBJ whole genome shotgun (WGS) entry which is preliminary data.</text>
</comment>
<evidence type="ECO:0000313" key="2">
    <source>
        <dbReference type="EMBL" id="MDH2132000.1"/>
    </source>
</evidence>
<organism evidence="2 3">
    <name type="scientific">Sphingobium yanoikuyae</name>
    <name type="common">Sphingomonas yanoikuyae</name>
    <dbReference type="NCBI Taxonomy" id="13690"/>
    <lineage>
        <taxon>Bacteria</taxon>
        <taxon>Pseudomonadati</taxon>
        <taxon>Pseudomonadota</taxon>
        <taxon>Alphaproteobacteria</taxon>
        <taxon>Sphingomonadales</taxon>
        <taxon>Sphingomonadaceae</taxon>
        <taxon>Sphingobium</taxon>
    </lineage>
</organism>
<name>A0AA43BB94_SPHYA</name>
<dbReference type="PANTHER" id="PTHR23077:SF198">
    <property type="entry name" value="ATP-DEPENDENT ZINC METALLOPROTEASE FTSH"/>
    <property type="match status" value="1"/>
</dbReference>
<dbReference type="CDD" id="cd19481">
    <property type="entry name" value="RecA-like_protease"/>
    <property type="match status" value="1"/>
</dbReference>
<evidence type="ECO:0000313" key="3">
    <source>
        <dbReference type="Proteomes" id="UP001162318"/>
    </source>
</evidence>
<reference evidence="2" key="1">
    <citation type="submission" date="2022-09" db="EMBL/GenBank/DDBJ databases">
        <title>Intensive care unit water sources are persistently colonized with multi-drug resistant bacteria and are the site of extensive horizontal gene transfer of antibiotic resistance genes.</title>
        <authorList>
            <person name="Diorio-Toth L."/>
        </authorList>
    </citation>
    <scope>NUCLEOTIDE SEQUENCE</scope>
    <source>
        <strain evidence="2">GD03659</strain>
    </source>
</reference>
<proteinExistence type="predicted"/>
<dbReference type="InterPro" id="IPR027417">
    <property type="entry name" value="P-loop_NTPase"/>
</dbReference>
<dbReference type="InterPro" id="IPR050168">
    <property type="entry name" value="AAA_ATPase_domain"/>
</dbReference>
<keyword evidence="2" id="KW-0547">Nucleotide-binding</keyword>
<dbReference type="GO" id="GO:0016887">
    <property type="term" value="F:ATP hydrolysis activity"/>
    <property type="evidence" value="ECO:0007669"/>
    <property type="project" value="InterPro"/>
</dbReference>
<feature type="domain" description="AAA+ ATPase" evidence="1">
    <location>
        <begin position="121"/>
        <end position="253"/>
    </location>
</feature>
<dbReference type="Gene3D" id="3.40.50.300">
    <property type="entry name" value="P-loop containing nucleotide triphosphate hydrolases"/>
    <property type="match status" value="1"/>
</dbReference>